<name>A0ACB6FRQ8_9PLEO</name>
<protein>
    <submittedName>
        <fullName evidence="1">Uncharacterized protein</fullName>
    </submittedName>
</protein>
<keyword evidence="2" id="KW-1185">Reference proteome</keyword>
<dbReference type="EMBL" id="PDWZ02000004">
    <property type="protein sequence ID" value="KAB2107033.1"/>
    <property type="molecule type" value="Genomic_DNA"/>
</dbReference>
<gene>
    <name evidence="1" type="ORF">AG0111_0g4729</name>
</gene>
<dbReference type="Proteomes" id="UP000293547">
    <property type="component" value="Unassembled WGS sequence"/>
</dbReference>
<accession>A0ACB6FRQ8</accession>
<reference evidence="1 2" key="1">
    <citation type="journal article" date="2019" name="bioRxiv">
        <title>Genomics, evolutionary history and diagnostics of the Alternaria alternata species group including apple and Asian pear pathotypes.</title>
        <authorList>
            <person name="Armitage A.D."/>
            <person name="Cockerton H.M."/>
            <person name="Sreenivasaprasad S."/>
            <person name="Woodhall J.W."/>
            <person name="Lane C.R."/>
            <person name="Harrison R.J."/>
            <person name="Clarkson J.P."/>
        </authorList>
    </citation>
    <scope>NUCLEOTIDE SEQUENCE [LARGE SCALE GENOMIC DNA]</scope>
    <source>
        <strain evidence="1 2">FERA 650</strain>
    </source>
</reference>
<evidence type="ECO:0000313" key="1">
    <source>
        <dbReference type="EMBL" id="KAB2107033.1"/>
    </source>
</evidence>
<evidence type="ECO:0000313" key="2">
    <source>
        <dbReference type="Proteomes" id="UP000293547"/>
    </source>
</evidence>
<sequence>MNNLDATKNASVNTWESSDCTNHLSLHHIIATNFPTAKSAWEDYMELCLDQLYRKARYVLILHRTPVKDSYGTFGAVTMFSGLHRAWRLQEPTTPGFVSIRYIVFGGGSQQQKEICHNVVSQHLETLQSSEGEMRDRVVSRVLEVFAQATQLWANPMLSLRAELLVDGKVLRAWPSSRYEIDYTTA</sequence>
<proteinExistence type="predicted"/>
<comment type="caution">
    <text evidence="1">The sequence shown here is derived from an EMBL/GenBank/DDBJ whole genome shotgun (WGS) entry which is preliminary data.</text>
</comment>
<organism evidence="1 2">
    <name type="scientific">Alternaria gaisen</name>
    <dbReference type="NCBI Taxonomy" id="167740"/>
    <lineage>
        <taxon>Eukaryota</taxon>
        <taxon>Fungi</taxon>
        <taxon>Dikarya</taxon>
        <taxon>Ascomycota</taxon>
        <taxon>Pezizomycotina</taxon>
        <taxon>Dothideomycetes</taxon>
        <taxon>Pleosporomycetidae</taxon>
        <taxon>Pleosporales</taxon>
        <taxon>Pleosporineae</taxon>
        <taxon>Pleosporaceae</taxon>
        <taxon>Alternaria</taxon>
        <taxon>Alternaria sect. Alternaria</taxon>
    </lineage>
</organism>